<evidence type="ECO:0000313" key="14">
    <source>
        <dbReference type="EMBL" id="TDT50554.1"/>
    </source>
</evidence>
<comment type="catalytic activity">
    <reaction evidence="11">
        <text>Endonucleolytic cleavage of RNA, removing 21 and 42 nucleotides, respectively, from the 5'- and 3'-termini of a 5S-rRNA precursor.</text>
        <dbReference type="EC" id="3.1.26.8"/>
    </reaction>
</comment>
<dbReference type="GO" id="GO:0006364">
    <property type="term" value="P:rRNA processing"/>
    <property type="evidence" value="ECO:0007669"/>
    <property type="project" value="UniProtKB-UniRule"/>
</dbReference>
<dbReference type="PANTHER" id="PTHR39156:SF1">
    <property type="entry name" value="RIBONUCLEASE M5"/>
    <property type="match status" value="1"/>
</dbReference>
<evidence type="ECO:0000256" key="9">
    <source>
        <dbReference type="ARBA" id="ARBA00022842"/>
    </source>
</evidence>
<evidence type="ECO:0000256" key="3">
    <source>
        <dbReference type="ARBA" id="ARBA00022552"/>
    </source>
</evidence>
<name>A0A4R7KAV9_9CLOT</name>
<evidence type="ECO:0000256" key="12">
    <source>
        <dbReference type="NCBIfam" id="TIGR00334"/>
    </source>
</evidence>
<keyword evidence="5" id="KW-0479">Metal-binding</keyword>
<keyword evidence="2 11" id="KW-0690">Ribosome biogenesis</keyword>
<comment type="subcellular location">
    <subcellularLocation>
        <location evidence="11">Cytoplasm</location>
    </subcellularLocation>
</comment>
<evidence type="ECO:0000256" key="6">
    <source>
        <dbReference type="ARBA" id="ARBA00022730"/>
    </source>
</evidence>
<dbReference type="FunFam" id="3.40.1360.10:FF:000006">
    <property type="entry name" value="Ribonuclease M5"/>
    <property type="match status" value="1"/>
</dbReference>
<evidence type="ECO:0000256" key="10">
    <source>
        <dbReference type="ARBA" id="ARBA00022884"/>
    </source>
</evidence>
<dbReference type="InterPro" id="IPR006171">
    <property type="entry name" value="TOPRIM_dom"/>
</dbReference>
<keyword evidence="9" id="KW-0460">Magnesium</keyword>
<evidence type="ECO:0000313" key="15">
    <source>
        <dbReference type="Proteomes" id="UP000295325"/>
    </source>
</evidence>
<dbReference type="GO" id="GO:0046872">
    <property type="term" value="F:metal ion binding"/>
    <property type="evidence" value="ECO:0007669"/>
    <property type="project" value="UniProtKB-KW"/>
</dbReference>
<dbReference type="NCBIfam" id="TIGR00334">
    <property type="entry name" value="5S_RNA_mat_M5"/>
    <property type="match status" value="1"/>
</dbReference>
<dbReference type="PANTHER" id="PTHR39156">
    <property type="entry name" value="RIBONUCLEASE M5"/>
    <property type="match status" value="1"/>
</dbReference>
<evidence type="ECO:0000256" key="11">
    <source>
        <dbReference type="HAMAP-Rule" id="MF_01469"/>
    </source>
</evidence>
<keyword evidence="8 11" id="KW-0378">Hydrolase</keyword>
<keyword evidence="1 11" id="KW-0963">Cytoplasm</keyword>
<dbReference type="SMART" id="SM00493">
    <property type="entry name" value="TOPRIM"/>
    <property type="match status" value="1"/>
</dbReference>
<dbReference type="EMBL" id="SOAZ01000027">
    <property type="protein sequence ID" value="TDT50554.1"/>
    <property type="molecule type" value="Genomic_DNA"/>
</dbReference>
<dbReference type="InterPro" id="IPR025156">
    <property type="entry name" value="RNase_M5_C"/>
</dbReference>
<dbReference type="GO" id="GO:0005737">
    <property type="term" value="C:cytoplasm"/>
    <property type="evidence" value="ECO:0007669"/>
    <property type="project" value="UniProtKB-SubCell"/>
</dbReference>
<gene>
    <name evidence="11" type="primary">rnmV</name>
    <name evidence="14" type="ORF">EDD71_12717</name>
</gene>
<evidence type="ECO:0000259" key="13">
    <source>
        <dbReference type="PROSITE" id="PS50880"/>
    </source>
</evidence>
<dbReference type="AlphaFoldDB" id="A0A4R7KAV9"/>
<feature type="domain" description="Toprim" evidence="13">
    <location>
        <begin position="1"/>
        <end position="80"/>
    </location>
</feature>
<keyword evidence="3 11" id="KW-0698">rRNA processing</keyword>
<sequence length="175" mass="19569">MVEGKDDVSAVKRAVDADVIITSGFGINDSIMERIRQAAKKRGVIIFTDPDFAGERIRRTISEKIPGCKHAFLPRELGTKDGDIGIENASPESIREALLKVKTEVRRERDEFTMDDLIKNKLTGSPMATKMRDIVGRELGIGYGNAKQFLSRLNRYGITRDEFEGAIQKAKELVE</sequence>
<dbReference type="GO" id="GO:0019843">
    <property type="term" value="F:rRNA binding"/>
    <property type="evidence" value="ECO:0007669"/>
    <property type="project" value="UniProtKB-KW"/>
</dbReference>
<proteinExistence type="inferred from homology"/>
<dbReference type="CDD" id="cd01027">
    <property type="entry name" value="TOPRIM_RNase_M5_like"/>
    <property type="match status" value="1"/>
</dbReference>
<reference evidence="14 15" key="1">
    <citation type="submission" date="2019-03" db="EMBL/GenBank/DDBJ databases">
        <title>Genomic Encyclopedia of Type Strains, Phase IV (KMG-IV): sequencing the most valuable type-strain genomes for metagenomic binning, comparative biology and taxonomic classification.</title>
        <authorList>
            <person name="Goeker M."/>
        </authorList>
    </citation>
    <scope>NUCLEOTIDE SEQUENCE [LARGE SCALE GENOMIC DNA]</scope>
    <source>
        <strain evidence="14 15">DSM 24455</strain>
    </source>
</reference>
<protein>
    <recommendedName>
        <fullName evidence="11 12">Ribonuclease M5</fullName>
        <ecNumber evidence="11 12">3.1.26.8</ecNumber>
    </recommendedName>
    <alternativeName>
        <fullName evidence="11">RNase M5</fullName>
    </alternativeName>
    <alternativeName>
        <fullName evidence="11">Ribosomal RNA terminal maturase M5</fullName>
    </alternativeName>
</protein>
<dbReference type="HAMAP" id="MF_01469">
    <property type="entry name" value="RNase_M5"/>
    <property type="match status" value="1"/>
</dbReference>
<evidence type="ECO:0000256" key="1">
    <source>
        <dbReference type="ARBA" id="ARBA00022490"/>
    </source>
</evidence>
<keyword evidence="7 11" id="KW-0255">Endonuclease</keyword>
<dbReference type="Pfam" id="PF13331">
    <property type="entry name" value="DUF4093"/>
    <property type="match status" value="1"/>
</dbReference>
<dbReference type="Pfam" id="PF01751">
    <property type="entry name" value="Toprim"/>
    <property type="match status" value="1"/>
</dbReference>
<dbReference type="EC" id="3.1.26.8" evidence="11 12"/>
<dbReference type="Proteomes" id="UP000295325">
    <property type="component" value="Unassembled WGS sequence"/>
</dbReference>
<dbReference type="SUPFAM" id="SSF110455">
    <property type="entry name" value="Toprim domain"/>
    <property type="match status" value="1"/>
</dbReference>
<evidence type="ECO:0000256" key="2">
    <source>
        <dbReference type="ARBA" id="ARBA00022517"/>
    </source>
</evidence>
<dbReference type="Gene3D" id="3.40.1360.10">
    <property type="match status" value="1"/>
</dbReference>
<dbReference type="GO" id="GO:0043822">
    <property type="term" value="F:ribonuclease M5 activity"/>
    <property type="evidence" value="ECO:0007669"/>
    <property type="project" value="UniProtKB-UniRule"/>
</dbReference>
<dbReference type="InterPro" id="IPR034141">
    <property type="entry name" value="TOPRIM_RNase_M5-like"/>
</dbReference>
<comment type="caution">
    <text evidence="14">The sequence shown here is derived from an EMBL/GenBank/DDBJ whole genome shotgun (WGS) entry which is preliminary data.</text>
</comment>
<evidence type="ECO:0000256" key="5">
    <source>
        <dbReference type="ARBA" id="ARBA00022723"/>
    </source>
</evidence>
<comment type="function">
    <text evidence="11">Required for correct processing of both the 5' and 3' ends of 5S rRNA precursor. Cleaves both sides of a double-stranded region yielding mature 5S rRNA in one step.</text>
</comment>
<keyword evidence="6 11" id="KW-0699">rRNA-binding</keyword>
<keyword evidence="15" id="KW-1185">Reference proteome</keyword>
<accession>A0A4R7KAV9</accession>
<keyword evidence="4 11" id="KW-0540">Nuclease</keyword>
<dbReference type="PROSITE" id="PS50880">
    <property type="entry name" value="TOPRIM"/>
    <property type="match status" value="1"/>
</dbReference>
<evidence type="ECO:0000256" key="7">
    <source>
        <dbReference type="ARBA" id="ARBA00022759"/>
    </source>
</evidence>
<evidence type="ECO:0000256" key="8">
    <source>
        <dbReference type="ARBA" id="ARBA00022801"/>
    </source>
</evidence>
<comment type="similarity">
    <text evidence="11">Belongs to the ribonuclease M5 family.</text>
</comment>
<organism evidence="14 15">
    <name type="scientific">Fonticella tunisiensis</name>
    <dbReference type="NCBI Taxonomy" id="1096341"/>
    <lineage>
        <taxon>Bacteria</taxon>
        <taxon>Bacillati</taxon>
        <taxon>Bacillota</taxon>
        <taxon>Clostridia</taxon>
        <taxon>Eubacteriales</taxon>
        <taxon>Clostridiaceae</taxon>
        <taxon>Fonticella</taxon>
    </lineage>
</organism>
<evidence type="ECO:0000256" key="4">
    <source>
        <dbReference type="ARBA" id="ARBA00022722"/>
    </source>
</evidence>
<dbReference type="InterPro" id="IPR004466">
    <property type="entry name" value="RNase_M5"/>
</dbReference>
<keyword evidence="10 11" id="KW-0694">RNA-binding</keyword>